<dbReference type="EMBL" id="QYYH01000072">
    <property type="protein sequence ID" value="RJY12958.1"/>
    <property type="molecule type" value="Genomic_DNA"/>
</dbReference>
<accession>A0A3A6U8H4</accession>
<dbReference type="SUPFAM" id="SSF48613">
    <property type="entry name" value="Heme oxygenase-like"/>
    <property type="match status" value="1"/>
</dbReference>
<keyword evidence="3" id="KW-1185">Reference proteome</keyword>
<dbReference type="RefSeq" id="WP_121853908.1">
    <property type="nucleotide sequence ID" value="NZ_CP037952.1"/>
</dbReference>
<comment type="caution">
    <text evidence="2">The sequence shown here is derived from an EMBL/GenBank/DDBJ whole genome shotgun (WGS) entry which is preliminary data.</text>
</comment>
<dbReference type="Pfam" id="PF14518">
    <property type="entry name" value="Haem_oxygenas_2"/>
    <property type="match status" value="1"/>
</dbReference>
<sequence>MNDILKKFDKAGIGIRQRKEIALSTKSYLDNILAQIAKNRAVEHPFLNHYRTHMLTKSQERRLYCECFYFFRYLPFYIAGMANNTTDERILREISFNVTDEVGRDPTHSTLYRQFMEDIDISYENIENYKPLDVTLRLNQGIRKLYTDSPIICSLGALYADETMSTIMVGKLNDGLINQGYDESVRHFWQLHINLEVGHSNSIFNAVAPYVDSDEYKYRQEFELGVYEFLQLVEDFWDGVGELIAKT</sequence>
<proteinExistence type="predicted"/>
<dbReference type="PANTHER" id="PTHR40279">
    <property type="entry name" value="PQQC-LIKE PROTEIN"/>
    <property type="match status" value="1"/>
</dbReference>
<dbReference type="PANTHER" id="PTHR40279:SF3">
    <property type="entry name" value="4-AMINOBENZOATE SYNTHASE"/>
    <property type="match status" value="1"/>
</dbReference>
<gene>
    <name evidence="2" type="ORF">D5R81_12170</name>
</gene>
<dbReference type="InterPro" id="IPR016084">
    <property type="entry name" value="Haem_Oase-like_multi-hlx"/>
</dbReference>
<name>A0A3A6U8H4_9GAMM</name>
<organism evidence="2 3">
    <name type="scientific">Parashewanella spongiae</name>
    <dbReference type="NCBI Taxonomy" id="342950"/>
    <lineage>
        <taxon>Bacteria</taxon>
        <taxon>Pseudomonadati</taxon>
        <taxon>Pseudomonadota</taxon>
        <taxon>Gammaproteobacteria</taxon>
        <taxon>Alteromonadales</taxon>
        <taxon>Shewanellaceae</taxon>
        <taxon>Parashewanella</taxon>
    </lineage>
</organism>
<dbReference type="Gene3D" id="1.20.910.10">
    <property type="entry name" value="Heme oxygenase-like"/>
    <property type="match status" value="1"/>
</dbReference>
<evidence type="ECO:0000313" key="2">
    <source>
        <dbReference type="EMBL" id="RJY12958.1"/>
    </source>
</evidence>
<reference evidence="2 3" key="1">
    <citation type="submission" date="2018-09" db="EMBL/GenBank/DDBJ databases">
        <title>Phylogeny of the Shewanellaceae, and recommendation for two new genera, Pseudoshewanella and Parashewanella.</title>
        <authorList>
            <person name="Wang G."/>
        </authorList>
    </citation>
    <scope>NUCLEOTIDE SEQUENCE [LARGE SCALE GENOMIC DNA]</scope>
    <source>
        <strain evidence="2 3">KCTC 22492</strain>
    </source>
</reference>
<dbReference type="AlphaFoldDB" id="A0A3A6U8H4"/>
<dbReference type="InterPro" id="IPR039068">
    <property type="entry name" value="PqqC-like"/>
</dbReference>
<keyword evidence="1" id="KW-0560">Oxidoreductase</keyword>
<dbReference type="Proteomes" id="UP000273022">
    <property type="component" value="Unassembled WGS sequence"/>
</dbReference>
<dbReference type="OrthoDB" id="4077055at2"/>
<protein>
    <submittedName>
        <fullName evidence="2">Iron-containing redox enzyme family protein</fullName>
    </submittedName>
</protein>
<evidence type="ECO:0000313" key="3">
    <source>
        <dbReference type="Proteomes" id="UP000273022"/>
    </source>
</evidence>
<dbReference type="GO" id="GO:0016491">
    <property type="term" value="F:oxidoreductase activity"/>
    <property type="evidence" value="ECO:0007669"/>
    <property type="project" value="UniProtKB-KW"/>
</dbReference>
<evidence type="ECO:0000256" key="1">
    <source>
        <dbReference type="ARBA" id="ARBA00023002"/>
    </source>
</evidence>